<dbReference type="EMBL" id="BGPR01000370">
    <property type="protein sequence ID" value="GBM16244.1"/>
    <property type="molecule type" value="Genomic_DNA"/>
</dbReference>
<protein>
    <submittedName>
        <fullName evidence="1">Uncharacterized protein</fullName>
    </submittedName>
</protein>
<name>A0A4Y2DK45_ARAVE</name>
<sequence length="112" mass="12827">MAPKCILFHVQKRRKNVISLPLDDDKRQMKPAGVASPKLSCTHLTWVGKKIHSSARNARYSLKPAIHFTDYNLEREKEKRSKSMEMSQTACGGWNFVWTEIGTKNQKNPEIG</sequence>
<comment type="caution">
    <text evidence="1">The sequence shown here is derived from an EMBL/GenBank/DDBJ whole genome shotgun (WGS) entry which is preliminary data.</text>
</comment>
<gene>
    <name evidence="1" type="ORF">AVEN_195358_1</name>
</gene>
<keyword evidence="2" id="KW-1185">Reference proteome</keyword>
<accession>A0A4Y2DK45</accession>
<organism evidence="1 2">
    <name type="scientific">Araneus ventricosus</name>
    <name type="common">Orbweaver spider</name>
    <name type="synonym">Epeira ventricosa</name>
    <dbReference type="NCBI Taxonomy" id="182803"/>
    <lineage>
        <taxon>Eukaryota</taxon>
        <taxon>Metazoa</taxon>
        <taxon>Ecdysozoa</taxon>
        <taxon>Arthropoda</taxon>
        <taxon>Chelicerata</taxon>
        <taxon>Arachnida</taxon>
        <taxon>Araneae</taxon>
        <taxon>Araneomorphae</taxon>
        <taxon>Entelegynae</taxon>
        <taxon>Araneoidea</taxon>
        <taxon>Araneidae</taxon>
        <taxon>Araneus</taxon>
    </lineage>
</organism>
<dbReference type="Proteomes" id="UP000499080">
    <property type="component" value="Unassembled WGS sequence"/>
</dbReference>
<evidence type="ECO:0000313" key="2">
    <source>
        <dbReference type="Proteomes" id="UP000499080"/>
    </source>
</evidence>
<evidence type="ECO:0000313" key="1">
    <source>
        <dbReference type="EMBL" id="GBM16244.1"/>
    </source>
</evidence>
<reference evidence="1 2" key="1">
    <citation type="journal article" date="2019" name="Sci. Rep.">
        <title>Orb-weaving spider Araneus ventricosus genome elucidates the spidroin gene catalogue.</title>
        <authorList>
            <person name="Kono N."/>
            <person name="Nakamura H."/>
            <person name="Ohtoshi R."/>
            <person name="Moran D.A.P."/>
            <person name="Shinohara A."/>
            <person name="Yoshida Y."/>
            <person name="Fujiwara M."/>
            <person name="Mori M."/>
            <person name="Tomita M."/>
            <person name="Arakawa K."/>
        </authorList>
    </citation>
    <scope>NUCLEOTIDE SEQUENCE [LARGE SCALE GENOMIC DNA]</scope>
</reference>
<dbReference type="AlphaFoldDB" id="A0A4Y2DK45"/>
<proteinExistence type="predicted"/>